<dbReference type="RefSeq" id="WP_146973862.1">
    <property type="nucleotide sequence ID" value="NZ_VOSL01000036.1"/>
</dbReference>
<evidence type="ECO:0000313" key="4">
    <source>
        <dbReference type="EMBL" id="TXD38753.1"/>
    </source>
</evidence>
<comment type="caution">
    <text evidence="4">The sequence shown here is derived from an EMBL/GenBank/DDBJ whole genome shotgun (WGS) entry which is preliminary data.</text>
</comment>
<keyword evidence="2" id="KW-0472">Membrane</keyword>
<sequence length="377" mass="41737">MSESHEIEQHVESGGEEPPGDASPRAPQGRFAALRAALQSEAVQRWTPMSLFVGGFGIDAWTLGREVDLRALGLVCVYVLLIPLCFAVLGRATHEKWLKGASLALHFALGALFSALVVLYFRSAGQFITMLIVMVLFGIMVWNEFSSRARRQFELLWGIYGVSAVMLLNFLLPYALGSVRAVWFYISLAVGMGWVLGVRRLLGARGWRTSVPTLGFALVLGVLYPLGLIPPVPLVQEGAVVGLNFEKTEGRYQVLGERPTLLERVGLRERVVARADGEPVTVVVAVSAPLRAVANLEHRWRRRTDEGWVTTDTIPITIRGGRDEGWRFYSRKQNIPDGLWRVETALKGGAVLGYETFEVRAISEEERAALELQPRAL</sequence>
<keyword evidence="2" id="KW-0812">Transmembrane</keyword>
<protein>
    <submittedName>
        <fullName evidence="4">DUF2914 domain-containing protein</fullName>
    </submittedName>
</protein>
<dbReference type="InterPro" id="IPR022606">
    <property type="entry name" value="DUF2914"/>
</dbReference>
<proteinExistence type="predicted"/>
<feature type="compositionally biased region" description="Basic and acidic residues" evidence="1">
    <location>
        <begin position="1"/>
        <end position="13"/>
    </location>
</feature>
<dbReference type="Pfam" id="PF11141">
    <property type="entry name" value="DUF2914"/>
    <property type="match status" value="1"/>
</dbReference>
<accession>A0A5C6XFX8</accession>
<dbReference type="AlphaFoldDB" id="A0A5C6XFX8"/>
<feature type="transmembrane region" description="Helical" evidence="2">
    <location>
        <begin position="214"/>
        <end position="234"/>
    </location>
</feature>
<keyword evidence="2" id="KW-1133">Transmembrane helix</keyword>
<feature type="domain" description="DUF2914" evidence="3">
    <location>
        <begin position="296"/>
        <end position="359"/>
    </location>
</feature>
<gene>
    <name evidence="4" type="ORF">FRC96_07380</name>
</gene>
<feature type="transmembrane region" description="Helical" evidence="2">
    <location>
        <begin position="182"/>
        <end position="202"/>
    </location>
</feature>
<feature type="region of interest" description="Disordered" evidence="1">
    <location>
        <begin position="1"/>
        <end position="26"/>
    </location>
</feature>
<evidence type="ECO:0000256" key="1">
    <source>
        <dbReference type="SAM" id="MobiDB-lite"/>
    </source>
</evidence>
<feature type="transmembrane region" description="Helical" evidence="2">
    <location>
        <begin position="101"/>
        <end position="121"/>
    </location>
</feature>
<reference evidence="4 5" key="1">
    <citation type="submission" date="2019-08" db="EMBL/GenBank/DDBJ databases">
        <title>Bradymonadales sp. TMQ2.</title>
        <authorList>
            <person name="Liang Q."/>
        </authorList>
    </citation>
    <scope>NUCLEOTIDE SEQUENCE [LARGE SCALE GENOMIC DNA]</scope>
    <source>
        <strain evidence="4 5">TMQ2</strain>
    </source>
</reference>
<dbReference type="Proteomes" id="UP000321046">
    <property type="component" value="Unassembled WGS sequence"/>
</dbReference>
<dbReference type="EMBL" id="VOSL01000036">
    <property type="protein sequence ID" value="TXD38753.1"/>
    <property type="molecule type" value="Genomic_DNA"/>
</dbReference>
<organism evidence="4 5">
    <name type="scientific">Lujinxingia vulgaris</name>
    <dbReference type="NCBI Taxonomy" id="2600176"/>
    <lineage>
        <taxon>Bacteria</taxon>
        <taxon>Deltaproteobacteria</taxon>
        <taxon>Bradymonadales</taxon>
        <taxon>Lujinxingiaceae</taxon>
        <taxon>Lujinxingia</taxon>
    </lineage>
</organism>
<feature type="transmembrane region" description="Helical" evidence="2">
    <location>
        <begin position="71"/>
        <end position="89"/>
    </location>
</feature>
<feature type="transmembrane region" description="Helical" evidence="2">
    <location>
        <begin position="127"/>
        <end position="143"/>
    </location>
</feature>
<evidence type="ECO:0000256" key="2">
    <source>
        <dbReference type="SAM" id="Phobius"/>
    </source>
</evidence>
<dbReference type="OrthoDB" id="9779877at2"/>
<feature type="transmembrane region" description="Helical" evidence="2">
    <location>
        <begin position="155"/>
        <end position="176"/>
    </location>
</feature>
<name>A0A5C6XFX8_9DELT</name>
<evidence type="ECO:0000313" key="5">
    <source>
        <dbReference type="Proteomes" id="UP000321046"/>
    </source>
</evidence>
<evidence type="ECO:0000259" key="3">
    <source>
        <dbReference type="Pfam" id="PF11141"/>
    </source>
</evidence>